<gene>
    <name evidence="1" type="ORF">HXL68_01965</name>
</gene>
<evidence type="ECO:0000313" key="1">
    <source>
        <dbReference type="EMBL" id="MBF1163785.1"/>
    </source>
</evidence>
<name>A0A930FYH0_9RHOO</name>
<evidence type="ECO:0000313" key="2">
    <source>
        <dbReference type="Proteomes" id="UP000718593"/>
    </source>
</evidence>
<dbReference type="AlphaFoldDB" id="A0A930FYH0"/>
<dbReference type="EMBL" id="JABZMI010000016">
    <property type="protein sequence ID" value="MBF1163785.1"/>
    <property type="molecule type" value="Genomic_DNA"/>
</dbReference>
<organism evidence="1 2">
    <name type="scientific">Dechloromonas agitata</name>
    <dbReference type="NCBI Taxonomy" id="73030"/>
    <lineage>
        <taxon>Bacteria</taxon>
        <taxon>Pseudomonadati</taxon>
        <taxon>Pseudomonadota</taxon>
        <taxon>Betaproteobacteria</taxon>
        <taxon>Rhodocyclales</taxon>
        <taxon>Azonexaceae</taxon>
        <taxon>Dechloromonas</taxon>
    </lineage>
</organism>
<sequence>MSTVSNRELCERFGIAIYQVGEVYETDRAGRPIPDEDKDKWFVSAPVGTFAPGEIEAISLSDTEELAEALAVEKLGLRELWRTIEGMRSDYAL</sequence>
<comment type="caution">
    <text evidence="1">The sequence shown here is derived from an EMBL/GenBank/DDBJ whole genome shotgun (WGS) entry which is preliminary data.</text>
</comment>
<dbReference type="Proteomes" id="UP000718593">
    <property type="component" value="Unassembled WGS sequence"/>
</dbReference>
<protein>
    <submittedName>
        <fullName evidence="1">Uncharacterized protein</fullName>
    </submittedName>
</protein>
<accession>A0A930FYH0</accession>
<reference evidence="1" key="1">
    <citation type="submission" date="2020-04" db="EMBL/GenBank/DDBJ databases">
        <title>Deep metagenomics examines the oral microbiome during advanced dental caries in children, revealing novel taxa and co-occurrences with host molecules.</title>
        <authorList>
            <person name="Baker J.L."/>
            <person name="Morton J.T."/>
            <person name="Dinis M."/>
            <person name="Alvarez R."/>
            <person name="Tran N.C."/>
            <person name="Knight R."/>
            <person name="Edlund A."/>
        </authorList>
    </citation>
    <scope>NUCLEOTIDE SEQUENCE</scope>
    <source>
        <strain evidence="1">JCVI_32_bin.24</strain>
    </source>
</reference>
<proteinExistence type="predicted"/>